<dbReference type="AlphaFoldDB" id="A0AAW1VIW3"/>
<evidence type="ECO:0000313" key="2">
    <source>
        <dbReference type="Proteomes" id="UP001431783"/>
    </source>
</evidence>
<name>A0AAW1VIW3_9CUCU</name>
<organism evidence="1 2">
    <name type="scientific">Henosepilachna vigintioctopunctata</name>
    <dbReference type="NCBI Taxonomy" id="420089"/>
    <lineage>
        <taxon>Eukaryota</taxon>
        <taxon>Metazoa</taxon>
        <taxon>Ecdysozoa</taxon>
        <taxon>Arthropoda</taxon>
        <taxon>Hexapoda</taxon>
        <taxon>Insecta</taxon>
        <taxon>Pterygota</taxon>
        <taxon>Neoptera</taxon>
        <taxon>Endopterygota</taxon>
        <taxon>Coleoptera</taxon>
        <taxon>Polyphaga</taxon>
        <taxon>Cucujiformia</taxon>
        <taxon>Coccinelloidea</taxon>
        <taxon>Coccinellidae</taxon>
        <taxon>Epilachninae</taxon>
        <taxon>Epilachnini</taxon>
        <taxon>Henosepilachna</taxon>
    </lineage>
</organism>
<protein>
    <submittedName>
        <fullName evidence="1">Uncharacterized protein</fullName>
    </submittedName>
</protein>
<accession>A0AAW1VIW3</accession>
<gene>
    <name evidence="1" type="ORF">WA026_023343</name>
</gene>
<comment type="caution">
    <text evidence="1">The sequence shown here is derived from an EMBL/GenBank/DDBJ whole genome shotgun (WGS) entry which is preliminary data.</text>
</comment>
<keyword evidence="2" id="KW-1185">Reference proteome</keyword>
<sequence length="109" mass="11760">MHIKWTILLTKKAFANNPLRVPTSVHTGRQERGEGSVVAFDGTVRHARASQPGKTPCLLVTSECSKLCLLRAPTLLPLSAPGDCVLALIAIYLKENNVASECESGECEE</sequence>
<dbReference type="Proteomes" id="UP001431783">
    <property type="component" value="Unassembled WGS sequence"/>
</dbReference>
<evidence type="ECO:0000313" key="1">
    <source>
        <dbReference type="EMBL" id="KAK9893043.1"/>
    </source>
</evidence>
<reference evidence="1 2" key="1">
    <citation type="submission" date="2023-03" db="EMBL/GenBank/DDBJ databases">
        <title>Genome insight into feeding habits of ladybird beetles.</title>
        <authorList>
            <person name="Li H.-S."/>
            <person name="Huang Y.-H."/>
            <person name="Pang H."/>
        </authorList>
    </citation>
    <scope>NUCLEOTIDE SEQUENCE [LARGE SCALE GENOMIC DNA]</scope>
    <source>
        <strain evidence="1">SYSU_2023b</strain>
        <tissue evidence="1">Whole body</tissue>
    </source>
</reference>
<proteinExistence type="predicted"/>
<dbReference type="EMBL" id="JARQZJ010000144">
    <property type="protein sequence ID" value="KAK9893043.1"/>
    <property type="molecule type" value="Genomic_DNA"/>
</dbReference>